<dbReference type="GO" id="GO:0016323">
    <property type="term" value="C:basolateral plasma membrane"/>
    <property type="evidence" value="ECO:0007669"/>
    <property type="project" value="TreeGrafter"/>
</dbReference>
<feature type="transmembrane region" description="Helical" evidence="3">
    <location>
        <begin position="80"/>
        <end position="103"/>
    </location>
</feature>
<dbReference type="GO" id="GO:0015347">
    <property type="term" value="F:sodium-independent organic anion transmembrane transporter activity"/>
    <property type="evidence" value="ECO:0007669"/>
    <property type="project" value="TreeGrafter"/>
</dbReference>
<feature type="non-terminal residue" evidence="4">
    <location>
        <position position="347"/>
    </location>
</feature>
<evidence type="ECO:0000313" key="4">
    <source>
        <dbReference type="EMBL" id="CAG5119768.1"/>
    </source>
</evidence>
<name>A0A8S3YU50_9EUPU</name>
<dbReference type="PANTHER" id="PTHR11388">
    <property type="entry name" value="ORGANIC ANION TRANSPORTER"/>
    <property type="match status" value="1"/>
</dbReference>
<evidence type="ECO:0008006" key="6">
    <source>
        <dbReference type="Google" id="ProtNLM"/>
    </source>
</evidence>
<dbReference type="EMBL" id="CAJHNH020000775">
    <property type="protein sequence ID" value="CAG5119768.1"/>
    <property type="molecule type" value="Genomic_DNA"/>
</dbReference>
<evidence type="ECO:0000256" key="1">
    <source>
        <dbReference type="ARBA" id="ARBA00023157"/>
    </source>
</evidence>
<keyword evidence="1" id="KW-1015">Disulfide bond</keyword>
<feature type="transmembrane region" description="Helical" evidence="3">
    <location>
        <begin position="12"/>
        <end position="31"/>
    </location>
</feature>
<reference evidence="4" key="1">
    <citation type="submission" date="2021-04" db="EMBL/GenBank/DDBJ databases">
        <authorList>
            <consortium name="Molecular Ecology Group"/>
        </authorList>
    </citation>
    <scope>NUCLEOTIDE SEQUENCE</scope>
</reference>
<keyword evidence="3" id="KW-1133">Transmembrane helix</keyword>
<dbReference type="InterPro" id="IPR036259">
    <property type="entry name" value="MFS_trans_sf"/>
</dbReference>
<gene>
    <name evidence="4" type="ORF">CUNI_LOCUS5326</name>
</gene>
<feature type="compositionally biased region" description="Basic and acidic residues" evidence="2">
    <location>
        <begin position="320"/>
        <end position="347"/>
    </location>
</feature>
<proteinExistence type="predicted"/>
<dbReference type="SUPFAM" id="SSF103473">
    <property type="entry name" value="MFS general substrate transporter"/>
    <property type="match status" value="1"/>
</dbReference>
<feature type="transmembrane region" description="Helical" evidence="3">
    <location>
        <begin position="224"/>
        <end position="241"/>
    </location>
</feature>
<sequence length="347" mass="38787">YPKAIVRLFRRPIFLIMVFDTLISSVPWAGISFFRSTYMASEYNVPMSRVAFLSGVSNAVANAAGTILSSWLCSRITTKTGYVLSIFCSYFIATLMTPLYLVFGCDNQPVYGASGEIGIPVNTSGLCNCENVTQLLSCGADGNNYFSPCYAGCADVVGNLFINCSLLANHTGDKTLTSGICATDCDRNFLIYVFVHGLQNFVTALCAIPYRLLVIRTVEPRDRALSMCIYIFFFNILAIPVPNLFGRIVDNACYVSEGEYCALYDRTIIRYLMSGVDIVLHGSAQITSLMMLSLFKYEDRQIKRKTKKKDDENPQTFTDQTRDDVDGNLEQRREDSRRTSHNETTKL</sequence>
<feature type="transmembrane region" description="Helical" evidence="3">
    <location>
        <begin position="189"/>
        <end position="212"/>
    </location>
</feature>
<organism evidence="4 5">
    <name type="scientific">Candidula unifasciata</name>
    <dbReference type="NCBI Taxonomy" id="100452"/>
    <lineage>
        <taxon>Eukaryota</taxon>
        <taxon>Metazoa</taxon>
        <taxon>Spiralia</taxon>
        <taxon>Lophotrochozoa</taxon>
        <taxon>Mollusca</taxon>
        <taxon>Gastropoda</taxon>
        <taxon>Heterobranchia</taxon>
        <taxon>Euthyneura</taxon>
        <taxon>Panpulmonata</taxon>
        <taxon>Eupulmonata</taxon>
        <taxon>Stylommatophora</taxon>
        <taxon>Helicina</taxon>
        <taxon>Helicoidea</taxon>
        <taxon>Geomitridae</taxon>
        <taxon>Candidula</taxon>
    </lineage>
</organism>
<keyword evidence="3" id="KW-0472">Membrane</keyword>
<comment type="caution">
    <text evidence="4">The sequence shown here is derived from an EMBL/GenBank/DDBJ whole genome shotgun (WGS) entry which is preliminary data.</text>
</comment>
<protein>
    <recommendedName>
        <fullName evidence="6">Solute carrier organic anion transporter family member</fullName>
    </recommendedName>
</protein>
<feature type="transmembrane region" description="Helical" evidence="3">
    <location>
        <begin position="51"/>
        <end position="73"/>
    </location>
</feature>
<evidence type="ECO:0000313" key="5">
    <source>
        <dbReference type="Proteomes" id="UP000678393"/>
    </source>
</evidence>
<evidence type="ECO:0000256" key="2">
    <source>
        <dbReference type="SAM" id="MobiDB-lite"/>
    </source>
</evidence>
<dbReference type="GO" id="GO:0043252">
    <property type="term" value="P:sodium-independent organic anion transport"/>
    <property type="evidence" value="ECO:0007669"/>
    <property type="project" value="TreeGrafter"/>
</dbReference>
<dbReference type="Pfam" id="PF03137">
    <property type="entry name" value="OATP"/>
    <property type="match status" value="1"/>
</dbReference>
<keyword evidence="5" id="KW-1185">Reference proteome</keyword>
<feature type="transmembrane region" description="Helical" evidence="3">
    <location>
        <begin position="278"/>
        <end position="297"/>
    </location>
</feature>
<keyword evidence="3" id="KW-0812">Transmembrane</keyword>
<accession>A0A8S3YU50</accession>
<dbReference type="InterPro" id="IPR004156">
    <property type="entry name" value="OATP"/>
</dbReference>
<evidence type="ECO:0000256" key="3">
    <source>
        <dbReference type="SAM" id="Phobius"/>
    </source>
</evidence>
<feature type="region of interest" description="Disordered" evidence="2">
    <location>
        <begin position="305"/>
        <end position="347"/>
    </location>
</feature>
<dbReference type="PANTHER" id="PTHR11388:SF76">
    <property type="entry name" value="SOLUTE CARRIER ORGANIC ANION TRANSPORTER FAMILY MEMBER"/>
    <property type="match status" value="1"/>
</dbReference>
<dbReference type="Proteomes" id="UP000678393">
    <property type="component" value="Unassembled WGS sequence"/>
</dbReference>
<dbReference type="OrthoDB" id="6099649at2759"/>
<dbReference type="AlphaFoldDB" id="A0A8S3YU50"/>